<sequence length="240" mass="25415">MPLKRYGVGDDLSVIGRWADGFSWVAHPDEEFERTSHAIAVGADDGGDGDDCAVWLVDPIDADGLDAEIAEFGSVAGVLVLSDNHCRHAARVADRHGVRVFVHEHLGDLAVDAETTEFTGGPAATGFRTVPVVSRLWREVALYHPGQATLVVGDALTTMDSHTNPGERLAVMPHLRLVPPTGALGGLPVNRVLVGHGSGVHRNAADALKRALGGARRGAPRAILGTLPELVRNAYVTLRD</sequence>
<dbReference type="InterPro" id="IPR036866">
    <property type="entry name" value="RibonucZ/Hydroxyglut_hydro"/>
</dbReference>
<organism evidence="1 2">
    <name type="scientific">Halobaculum saliterrae</name>
    <dbReference type="NCBI Taxonomy" id="2073113"/>
    <lineage>
        <taxon>Archaea</taxon>
        <taxon>Methanobacteriati</taxon>
        <taxon>Methanobacteriota</taxon>
        <taxon>Stenosarchaea group</taxon>
        <taxon>Halobacteria</taxon>
        <taxon>Halobacteriales</taxon>
        <taxon>Haloferacaceae</taxon>
        <taxon>Halobaculum</taxon>
    </lineage>
</organism>
<dbReference type="Gene3D" id="3.60.15.10">
    <property type="entry name" value="Ribonuclease Z/Hydroxyacylglutathione hydrolase-like"/>
    <property type="match status" value="1"/>
</dbReference>
<proteinExistence type="predicted"/>
<reference evidence="1 2" key="1">
    <citation type="submission" date="2019-12" db="EMBL/GenBank/DDBJ databases">
        <title>Isolation and characterization of three novel carbon monoxide-oxidizing members of Halobacteria from salione crusts and soils.</title>
        <authorList>
            <person name="Myers M.R."/>
            <person name="King G.M."/>
        </authorList>
    </citation>
    <scope>NUCLEOTIDE SEQUENCE [LARGE SCALE GENOMIC DNA]</scope>
    <source>
        <strain evidence="1 2">WSA2</strain>
    </source>
</reference>
<evidence type="ECO:0000313" key="2">
    <source>
        <dbReference type="Proteomes" id="UP000437065"/>
    </source>
</evidence>
<dbReference type="EMBL" id="WUUS01000005">
    <property type="protein sequence ID" value="MXR41663.1"/>
    <property type="molecule type" value="Genomic_DNA"/>
</dbReference>
<accession>A0A6B0SYF8</accession>
<protein>
    <submittedName>
        <fullName evidence="1">Uncharacterized protein</fullName>
    </submittedName>
</protein>
<dbReference type="RefSeq" id="WP_159666501.1">
    <property type="nucleotide sequence ID" value="NZ_WUUS01000005.1"/>
</dbReference>
<evidence type="ECO:0000313" key="1">
    <source>
        <dbReference type="EMBL" id="MXR41663.1"/>
    </source>
</evidence>
<dbReference type="Proteomes" id="UP000437065">
    <property type="component" value="Unassembled WGS sequence"/>
</dbReference>
<dbReference type="SUPFAM" id="SSF56281">
    <property type="entry name" value="Metallo-hydrolase/oxidoreductase"/>
    <property type="match status" value="1"/>
</dbReference>
<name>A0A6B0SYF8_9EURY</name>
<gene>
    <name evidence="1" type="ORF">GRX01_09980</name>
</gene>
<dbReference type="AlphaFoldDB" id="A0A6B0SYF8"/>
<comment type="caution">
    <text evidence="1">The sequence shown here is derived from an EMBL/GenBank/DDBJ whole genome shotgun (WGS) entry which is preliminary data.</text>
</comment>
<dbReference type="OrthoDB" id="169463at2157"/>
<keyword evidence="2" id="KW-1185">Reference proteome</keyword>